<name>A0A929RXE7_9BACT</name>
<dbReference type="SUPFAM" id="SSF51735">
    <property type="entry name" value="NAD(P)-binding Rossmann-fold domains"/>
    <property type="match status" value="1"/>
</dbReference>
<keyword evidence="6" id="KW-0521">NADP</keyword>
<gene>
    <name evidence="8" type="primary">rfbD</name>
    <name evidence="8" type="ORF">HXK21_08490</name>
</gene>
<keyword evidence="6 8" id="KW-0560">Oxidoreductase</keyword>
<dbReference type="InterPro" id="IPR029903">
    <property type="entry name" value="RmlD-like-bd"/>
</dbReference>
<comment type="function">
    <text evidence="6">Catalyzes the reduction of dTDP-6-deoxy-L-lyxo-4-hexulose to yield dTDP-L-rhamnose.</text>
</comment>
<dbReference type="Proteomes" id="UP000704068">
    <property type="component" value="Unassembled WGS sequence"/>
</dbReference>
<sequence length="289" mass="32623">MAQHILITGCKGQLGNEIQLLASFYPEWTFYYTDKEELDITDLNAINTFIATYHIDTIVNCAAYTAVDKAESEEKLCDLLNHIAARNLAEAIAAVGGHFIHISTDYVFDGEHYLPYKEEDSTRPQTIYGETKLKGETAVFKACPEAVVIRTSWLYSAFGNNFVKTMLRLGKEKQQLGVIFDQIGTPTYAHDLAKAILNIIQQGPQAGLYHFSNEGACSWFDFTRAIHRLAGITTCDVRPLHTTEYPTAAKRPHYSVLDKTKIKTTYKLTIPWWEDSLQDCIARLLNEEA</sequence>
<dbReference type="RefSeq" id="WP_296090615.1">
    <property type="nucleotide sequence ID" value="NZ_CAUSTY010000040.1"/>
</dbReference>
<dbReference type="NCBIfam" id="TIGR01214">
    <property type="entry name" value="rmlD"/>
    <property type="match status" value="1"/>
</dbReference>
<evidence type="ECO:0000313" key="9">
    <source>
        <dbReference type="Proteomes" id="UP000704068"/>
    </source>
</evidence>
<comment type="similarity">
    <text evidence="2 6">Belongs to the dTDP-4-dehydrorhamnose reductase family.</text>
</comment>
<evidence type="ECO:0000256" key="4">
    <source>
        <dbReference type="ARBA" id="ARBA00017099"/>
    </source>
</evidence>
<accession>A0A929RXE7</accession>
<evidence type="ECO:0000256" key="5">
    <source>
        <dbReference type="ARBA" id="ARBA00048200"/>
    </source>
</evidence>
<evidence type="ECO:0000256" key="3">
    <source>
        <dbReference type="ARBA" id="ARBA00012929"/>
    </source>
</evidence>
<dbReference type="GO" id="GO:0005829">
    <property type="term" value="C:cytosol"/>
    <property type="evidence" value="ECO:0007669"/>
    <property type="project" value="TreeGrafter"/>
</dbReference>
<dbReference type="GO" id="GO:0019305">
    <property type="term" value="P:dTDP-rhamnose biosynthetic process"/>
    <property type="evidence" value="ECO:0007669"/>
    <property type="project" value="TreeGrafter"/>
</dbReference>
<dbReference type="Pfam" id="PF04321">
    <property type="entry name" value="RmlD_sub_bind"/>
    <property type="match status" value="1"/>
</dbReference>
<dbReference type="PANTHER" id="PTHR10491">
    <property type="entry name" value="DTDP-4-DEHYDRORHAMNOSE REDUCTASE"/>
    <property type="match status" value="1"/>
</dbReference>
<dbReference type="GO" id="GO:0008831">
    <property type="term" value="F:dTDP-4-dehydrorhamnose reductase activity"/>
    <property type="evidence" value="ECO:0007669"/>
    <property type="project" value="UniProtKB-EC"/>
</dbReference>
<evidence type="ECO:0000256" key="2">
    <source>
        <dbReference type="ARBA" id="ARBA00010944"/>
    </source>
</evidence>
<evidence type="ECO:0000256" key="6">
    <source>
        <dbReference type="RuleBase" id="RU364082"/>
    </source>
</evidence>
<dbReference type="EC" id="1.1.1.133" evidence="3 6"/>
<comment type="pathway">
    <text evidence="1 6">Carbohydrate biosynthesis; dTDP-L-rhamnose biosynthesis.</text>
</comment>
<evidence type="ECO:0000313" key="8">
    <source>
        <dbReference type="EMBL" id="MBF0971060.1"/>
    </source>
</evidence>
<comment type="catalytic activity">
    <reaction evidence="5">
        <text>dTDP-beta-L-rhamnose + NADP(+) = dTDP-4-dehydro-beta-L-rhamnose + NADPH + H(+)</text>
        <dbReference type="Rhea" id="RHEA:21796"/>
        <dbReference type="ChEBI" id="CHEBI:15378"/>
        <dbReference type="ChEBI" id="CHEBI:57510"/>
        <dbReference type="ChEBI" id="CHEBI:57783"/>
        <dbReference type="ChEBI" id="CHEBI:58349"/>
        <dbReference type="ChEBI" id="CHEBI:62830"/>
        <dbReference type="EC" id="1.1.1.133"/>
    </reaction>
</comment>
<dbReference type="EMBL" id="JABZGR010000036">
    <property type="protein sequence ID" value="MBF0971060.1"/>
    <property type="molecule type" value="Genomic_DNA"/>
</dbReference>
<dbReference type="CDD" id="cd05254">
    <property type="entry name" value="dTDP_HR_like_SDR_e"/>
    <property type="match status" value="1"/>
</dbReference>
<dbReference type="InterPro" id="IPR005913">
    <property type="entry name" value="dTDP_dehydrorham_reduct"/>
</dbReference>
<comment type="caution">
    <text evidence="8">The sequence shown here is derived from an EMBL/GenBank/DDBJ whole genome shotgun (WGS) entry which is preliminary data.</text>
</comment>
<proteinExistence type="inferred from homology"/>
<evidence type="ECO:0000256" key="1">
    <source>
        <dbReference type="ARBA" id="ARBA00004781"/>
    </source>
</evidence>
<dbReference type="Gene3D" id="3.40.50.720">
    <property type="entry name" value="NAD(P)-binding Rossmann-like Domain"/>
    <property type="match status" value="1"/>
</dbReference>
<organism evidence="8 9">
    <name type="scientific">Alloprevotella tannerae</name>
    <dbReference type="NCBI Taxonomy" id="76122"/>
    <lineage>
        <taxon>Bacteria</taxon>
        <taxon>Pseudomonadati</taxon>
        <taxon>Bacteroidota</taxon>
        <taxon>Bacteroidia</taxon>
        <taxon>Bacteroidales</taxon>
        <taxon>Prevotellaceae</taxon>
        <taxon>Alloprevotella</taxon>
    </lineage>
</organism>
<evidence type="ECO:0000259" key="7">
    <source>
        <dbReference type="Pfam" id="PF04321"/>
    </source>
</evidence>
<dbReference type="InterPro" id="IPR036291">
    <property type="entry name" value="NAD(P)-bd_dom_sf"/>
</dbReference>
<protein>
    <recommendedName>
        <fullName evidence="4 6">dTDP-4-dehydrorhamnose reductase</fullName>
        <ecNumber evidence="3 6">1.1.1.133</ecNumber>
    </recommendedName>
</protein>
<dbReference type="PANTHER" id="PTHR10491:SF4">
    <property type="entry name" value="METHIONINE ADENOSYLTRANSFERASE 2 SUBUNIT BETA"/>
    <property type="match status" value="1"/>
</dbReference>
<feature type="domain" description="RmlD-like substrate binding" evidence="7">
    <location>
        <begin position="4"/>
        <end position="284"/>
    </location>
</feature>
<reference evidence="8" key="1">
    <citation type="submission" date="2020-04" db="EMBL/GenBank/DDBJ databases">
        <title>Deep metagenomics examines the oral microbiome during advanced dental caries in children, revealing novel taxa and co-occurrences with host molecules.</title>
        <authorList>
            <person name="Baker J.L."/>
            <person name="Morton J.T."/>
            <person name="Dinis M."/>
            <person name="Alvarez R."/>
            <person name="Tran N.C."/>
            <person name="Knight R."/>
            <person name="Edlund A."/>
        </authorList>
    </citation>
    <scope>NUCLEOTIDE SEQUENCE</scope>
    <source>
        <strain evidence="8">JCVI_34_bin.1</strain>
    </source>
</reference>
<dbReference type="Gene3D" id="3.90.25.10">
    <property type="entry name" value="UDP-galactose 4-epimerase, domain 1"/>
    <property type="match status" value="1"/>
</dbReference>
<dbReference type="AlphaFoldDB" id="A0A929RXE7"/>